<dbReference type="Pfam" id="PF16421">
    <property type="entry name" value="E2F_CC-MB"/>
    <property type="match status" value="1"/>
</dbReference>
<dbReference type="InterPro" id="IPR003316">
    <property type="entry name" value="E2F_WHTH_DNA-bd_dom"/>
</dbReference>
<dbReference type="SMART" id="SM01372">
    <property type="entry name" value="E2F_TDP"/>
    <property type="match status" value="1"/>
</dbReference>
<keyword evidence="6 7" id="KW-0539">Nucleus</keyword>
<dbReference type="Proteomes" id="UP000292362">
    <property type="component" value="Unassembled WGS sequence"/>
</dbReference>
<dbReference type="Pfam" id="PF02319">
    <property type="entry name" value="WHD_E2F_TDP"/>
    <property type="match status" value="1"/>
</dbReference>
<keyword evidence="5 7" id="KW-0804">Transcription</keyword>
<evidence type="ECO:0000256" key="3">
    <source>
        <dbReference type="ARBA" id="ARBA00023015"/>
    </source>
</evidence>
<dbReference type="InterPro" id="IPR037241">
    <property type="entry name" value="E2F-DP_heterodim"/>
</dbReference>
<dbReference type="FunFam" id="1.10.10.10:FF:000458">
    <property type="entry name" value="E2F-like (Mammalian transcription factor)"/>
    <property type="match status" value="1"/>
</dbReference>
<gene>
    <name evidence="9" type="ORF">CWI37_0433p0020</name>
</gene>
<dbReference type="GO" id="GO:0000981">
    <property type="term" value="F:DNA-binding transcription factor activity, RNA polymerase II-specific"/>
    <property type="evidence" value="ECO:0007669"/>
    <property type="project" value="TreeGrafter"/>
</dbReference>
<proteinExistence type="inferred from homology"/>
<evidence type="ECO:0000313" key="9">
    <source>
        <dbReference type="EMBL" id="TBU02679.1"/>
    </source>
</evidence>
<dbReference type="AlphaFoldDB" id="A0A4Q9L536"/>
<evidence type="ECO:0000256" key="2">
    <source>
        <dbReference type="ARBA" id="ARBA00010940"/>
    </source>
</evidence>
<dbReference type="Gene3D" id="1.10.10.10">
    <property type="entry name" value="Winged helix-like DNA-binding domain superfamily/Winged helix DNA-binding domain"/>
    <property type="match status" value="1"/>
</dbReference>
<dbReference type="GO" id="GO:0090575">
    <property type="term" value="C:RNA polymerase II transcription regulator complex"/>
    <property type="evidence" value="ECO:0007669"/>
    <property type="project" value="TreeGrafter"/>
</dbReference>
<evidence type="ECO:0000313" key="10">
    <source>
        <dbReference type="Proteomes" id="UP000292362"/>
    </source>
</evidence>
<dbReference type="VEuPathDB" id="MicrosporidiaDB:CWI37_0433p0020"/>
<dbReference type="Gene3D" id="6.10.250.540">
    <property type="match status" value="1"/>
</dbReference>
<evidence type="ECO:0000256" key="1">
    <source>
        <dbReference type="ARBA" id="ARBA00004123"/>
    </source>
</evidence>
<dbReference type="GO" id="GO:0046983">
    <property type="term" value="F:protein dimerization activity"/>
    <property type="evidence" value="ECO:0007669"/>
    <property type="project" value="InterPro"/>
</dbReference>
<dbReference type="InterPro" id="IPR036390">
    <property type="entry name" value="WH_DNA-bd_sf"/>
</dbReference>
<evidence type="ECO:0000256" key="4">
    <source>
        <dbReference type="ARBA" id="ARBA00023125"/>
    </source>
</evidence>
<evidence type="ECO:0000256" key="7">
    <source>
        <dbReference type="RuleBase" id="RU003796"/>
    </source>
</evidence>
<accession>A0A4Q9L536</accession>
<dbReference type="InterPro" id="IPR032198">
    <property type="entry name" value="E2F_CC-MB"/>
</dbReference>
<reference evidence="9 10" key="1">
    <citation type="submission" date="2017-12" db="EMBL/GenBank/DDBJ databases">
        <authorList>
            <person name="Pombert J.-F."/>
            <person name="Haag K.L."/>
            <person name="Ebert D."/>
        </authorList>
    </citation>
    <scope>NUCLEOTIDE SEQUENCE [LARGE SCALE GENOMIC DNA]</scope>
    <source>
        <strain evidence="9">FI-OER-3-3</strain>
    </source>
</reference>
<dbReference type="InterPro" id="IPR036388">
    <property type="entry name" value="WH-like_DNA-bd_sf"/>
</dbReference>
<dbReference type="InterPro" id="IPR015633">
    <property type="entry name" value="E2F"/>
</dbReference>
<dbReference type="SUPFAM" id="SSF144074">
    <property type="entry name" value="E2F-DP heterodimerization region"/>
    <property type="match status" value="1"/>
</dbReference>
<dbReference type="PANTHER" id="PTHR12081:SF18">
    <property type="entry name" value="TRANSCRIPTION FACTOR E2F2-RELATED"/>
    <property type="match status" value="1"/>
</dbReference>
<dbReference type="GO" id="GO:0000978">
    <property type="term" value="F:RNA polymerase II cis-regulatory region sequence-specific DNA binding"/>
    <property type="evidence" value="ECO:0007669"/>
    <property type="project" value="InterPro"/>
</dbReference>
<evidence type="ECO:0000259" key="8">
    <source>
        <dbReference type="SMART" id="SM01372"/>
    </source>
</evidence>
<comment type="similarity">
    <text evidence="2 7">Belongs to the E2F/DP family.</text>
</comment>
<sequence length="232" mass="26764">MPISSNNINIDTPTSSRNDNSLYILTKKFLNLIQKSPEGTVDLKQASQILGVSKRRIYDITNVLEGLDLLCKYGVNTARWKGGEICNYLQSNFEQESTENENLKIHSDISFDKENTNRLSYYQRKKLENSEDKKNEELLLLQNEEFFLDKKLESLISAFEEMSKCQRNLSNAFVTYKDIDSIPVLKNKLIFAVKTPKDTTFDIPYLENNNHILNLTTHEGGINVYYVSDENN</sequence>
<protein>
    <submittedName>
        <fullName evidence="9">Transcription factor E2F2</fullName>
    </submittedName>
</protein>
<evidence type="ECO:0000256" key="6">
    <source>
        <dbReference type="ARBA" id="ARBA00023242"/>
    </source>
</evidence>
<name>A0A4Q9L536_9MICR</name>
<feature type="domain" description="E2F/DP family winged-helix DNA-binding" evidence="8">
    <location>
        <begin position="17"/>
        <end position="82"/>
    </location>
</feature>
<dbReference type="PANTHER" id="PTHR12081">
    <property type="entry name" value="TRANSCRIPTION FACTOR E2F"/>
    <property type="match status" value="1"/>
</dbReference>
<comment type="caution">
    <text evidence="9">The sequence shown here is derived from an EMBL/GenBank/DDBJ whole genome shotgun (WGS) entry which is preliminary data.</text>
</comment>
<keyword evidence="3 7" id="KW-0805">Transcription regulation</keyword>
<organism evidence="9 10">
    <name type="scientific">Hamiltosporidium tvaerminnensis</name>
    <dbReference type="NCBI Taxonomy" id="1176355"/>
    <lineage>
        <taxon>Eukaryota</taxon>
        <taxon>Fungi</taxon>
        <taxon>Fungi incertae sedis</taxon>
        <taxon>Microsporidia</taxon>
        <taxon>Dubosqiidae</taxon>
        <taxon>Hamiltosporidium</taxon>
    </lineage>
</organism>
<keyword evidence="4 7" id="KW-0238">DNA-binding</keyword>
<comment type="subcellular location">
    <subcellularLocation>
        <location evidence="1 7">Nucleus</location>
    </subcellularLocation>
</comment>
<dbReference type="SUPFAM" id="SSF46785">
    <property type="entry name" value="Winged helix' DNA-binding domain"/>
    <property type="match status" value="1"/>
</dbReference>
<evidence type="ECO:0000256" key="5">
    <source>
        <dbReference type="ARBA" id="ARBA00023163"/>
    </source>
</evidence>
<dbReference type="EMBL" id="PITJ01000433">
    <property type="protein sequence ID" value="TBU02679.1"/>
    <property type="molecule type" value="Genomic_DNA"/>
</dbReference>